<sequence>MPITQNVWESLGISIEPGTTDSLVSSGMSSLYQNKLL</sequence>
<comment type="caution">
    <text evidence="1">The sequence shown here is derived from an EMBL/GenBank/DDBJ whole genome shotgun (WGS) entry which is preliminary data.</text>
</comment>
<name>A0A835APB6_9POAL</name>
<dbReference type="EMBL" id="JACEFO010002276">
    <property type="protein sequence ID" value="KAF8668422.1"/>
    <property type="molecule type" value="Genomic_DNA"/>
</dbReference>
<organism evidence="1 2">
    <name type="scientific">Digitaria exilis</name>
    <dbReference type="NCBI Taxonomy" id="1010633"/>
    <lineage>
        <taxon>Eukaryota</taxon>
        <taxon>Viridiplantae</taxon>
        <taxon>Streptophyta</taxon>
        <taxon>Embryophyta</taxon>
        <taxon>Tracheophyta</taxon>
        <taxon>Spermatophyta</taxon>
        <taxon>Magnoliopsida</taxon>
        <taxon>Liliopsida</taxon>
        <taxon>Poales</taxon>
        <taxon>Poaceae</taxon>
        <taxon>PACMAD clade</taxon>
        <taxon>Panicoideae</taxon>
        <taxon>Panicodae</taxon>
        <taxon>Paniceae</taxon>
        <taxon>Anthephorinae</taxon>
        <taxon>Digitaria</taxon>
    </lineage>
</organism>
<evidence type="ECO:0000313" key="2">
    <source>
        <dbReference type="Proteomes" id="UP000636709"/>
    </source>
</evidence>
<dbReference type="AlphaFoldDB" id="A0A835APB6"/>
<reference evidence="1" key="1">
    <citation type="submission" date="2020-07" db="EMBL/GenBank/DDBJ databases">
        <title>Genome sequence and genetic diversity analysis of an under-domesticated orphan crop, white fonio (Digitaria exilis).</title>
        <authorList>
            <person name="Bennetzen J.L."/>
            <person name="Chen S."/>
            <person name="Ma X."/>
            <person name="Wang X."/>
            <person name="Yssel A.E.J."/>
            <person name="Chaluvadi S.R."/>
            <person name="Johnson M."/>
            <person name="Gangashetty P."/>
            <person name="Hamidou F."/>
            <person name="Sanogo M.D."/>
            <person name="Zwaenepoel A."/>
            <person name="Wallace J."/>
            <person name="Van De Peer Y."/>
            <person name="Van Deynze A."/>
        </authorList>
    </citation>
    <scope>NUCLEOTIDE SEQUENCE</scope>
    <source>
        <tissue evidence="1">Leaves</tissue>
    </source>
</reference>
<evidence type="ECO:0000313" key="1">
    <source>
        <dbReference type="EMBL" id="KAF8668422.1"/>
    </source>
</evidence>
<dbReference type="Proteomes" id="UP000636709">
    <property type="component" value="Unassembled WGS sequence"/>
</dbReference>
<proteinExistence type="predicted"/>
<gene>
    <name evidence="1" type="ORF">HU200_052232</name>
</gene>
<protein>
    <submittedName>
        <fullName evidence="1">Uncharacterized protein</fullName>
    </submittedName>
</protein>
<keyword evidence="2" id="KW-1185">Reference proteome</keyword>
<accession>A0A835APB6</accession>